<dbReference type="CDD" id="cd05379">
    <property type="entry name" value="CAP_bacterial"/>
    <property type="match status" value="1"/>
</dbReference>
<comment type="caution">
    <text evidence="2">The sequence shown here is derived from an EMBL/GenBank/DDBJ whole genome shotgun (WGS) entry which is preliminary data.</text>
</comment>
<protein>
    <recommendedName>
        <fullName evidence="1">SCP domain-containing protein</fullName>
    </recommendedName>
</protein>
<gene>
    <name evidence="2" type="ORF">COX11_00885</name>
</gene>
<evidence type="ECO:0000313" key="3">
    <source>
        <dbReference type="Proteomes" id="UP000230671"/>
    </source>
</evidence>
<organism evidence="2 3">
    <name type="scientific">Candidatus Berkelbacteria bacterium CG23_combo_of_CG06-09_8_20_14_all_41_73</name>
    <dbReference type="NCBI Taxonomy" id="1974519"/>
    <lineage>
        <taxon>Bacteria</taxon>
        <taxon>Candidatus Berkelbacteria</taxon>
    </lineage>
</organism>
<dbReference type="InterPro" id="IPR035940">
    <property type="entry name" value="CAP_sf"/>
</dbReference>
<dbReference type="Gene3D" id="3.40.33.10">
    <property type="entry name" value="CAP"/>
    <property type="match status" value="1"/>
</dbReference>
<name>A0A2H0B049_9BACT</name>
<sequence>MTKTITNKIKIIGSLIVFGFIVVLSSTFAFASEITPENIVNAINKEREARFLSPLRVNSSLQNAAKNKSIDMITRNYFEHYAYGQTPWSFILKEDYNYSVAGENLALGYSTAEGVVNAWMNSPTHRANILNPEYEDIGVGVVKGAFTEDNRTAETTITTEMLAKPKPKITQIYDRIVEVFSRIF</sequence>
<dbReference type="Proteomes" id="UP000230671">
    <property type="component" value="Unassembled WGS sequence"/>
</dbReference>
<reference evidence="2 3" key="1">
    <citation type="submission" date="2017-09" db="EMBL/GenBank/DDBJ databases">
        <title>Depth-based differentiation of microbial function through sediment-hosted aquifers and enrichment of novel symbionts in the deep terrestrial subsurface.</title>
        <authorList>
            <person name="Probst A.J."/>
            <person name="Ladd B."/>
            <person name="Jarett J.K."/>
            <person name="Geller-Mcgrath D.E."/>
            <person name="Sieber C.M."/>
            <person name="Emerson J.B."/>
            <person name="Anantharaman K."/>
            <person name="Thomas B.C."/>
            <person name="Malmstrom R."/>
            <person name="Stieglmeier M."/>
            <person name="Klingl A."/>
            <person name="Woyke T."/>
            <person name="Ryan C.M."/>
            <person name="Banfield J.F."/>
        </authorList>
    </citation>
    <scope>NUCLEOTIDE SEQUENCE [LARGE SCALE GENOMIC DNA]</scope>
    <source>
        <strain evidence="2">CG23_combo_of_CG06-09_8_20_14_all_41_73</strain>
    </source>
</reference>
<evidence type="ECO:0000313" key="2">
    <source>
        <dbReference type="EMBL" id="PIP51017.1"/>
    </source>
</evidence>
<dbReference type="SUPFAM" id="SSF55797">
    <property type="entry name" value="PR-1-like"/>
    <property type="match status" value="1"/>
</dbReference>
<dbReference type="InterPro" id="IPR014044">
    <property type="entry name" value="CAP_dom"/>
</dbReference>
<dbReference type="Pfam" id="PF00188">
    <property type="entry name" value="CAP"/>
    <property type="match status" value="1"/>
</dbReference>
<dbReference type="PANTHER" id="PTHR31157:SF1">
    <property type="entry name" value="SCP DOMAIN-CONTAINING PROTEIN"/>
    <property type="match status" value="1"/>
</dbReference>
<dbReference type="AlphaFoldDB" id="A0A2H0B049"/>
<evidence type="ECO:0000259" key="1">
    <source>
        <dbReference type="Pfam" id="PF00188"/>
    </source>
</evidence>
<dbReference type="EMBL" id="PCSO01000036">
    <property type="protein sequence ID" value="PIP51017.1"/>
    <property type="molecule type" value="Genomic_DNA"/>
</dbReference>
<feature type="domain" description="SCP" evidence="1">
    <location>
        <begin position="40"/>
        <end position="145"/>
    </location>
</feature>
<accession>A0A2H0B049</accession>
<proteinExistence type="predicted"/>
<dbReference type="PANTHER" id="PTHR31157">
    <property type="entry name" value="SCP DOMAIN-CONTAINING PROTEIN"/>
    <property type="match status" value="1"/>
</dbReference>